<dbReference type="GO" id="GO:0140999">
    <property type="term" value="F:histone H3K4 trimethyltransferase activity"/>
    <property type="evidence" value="ECO:0007669"/>
    <property type="project" value="UniProtKB-EC"/>
</dbReference>
<evidence type="ECO:0000256" key="4">
    <source>
        <dbReference type="ARBA" id="ARBA00022679"/>
    </source>
</evidence>
<dbReference type="GO" id="GO:0032259">
    <property type="term" value="P:methylation"/>
    <property type="evidence" value="ECO:0007669"/>
    <property type="project" value="UniProtKB-KW"/>
</dbReference>
<dbReference type="Gene3D" id="2.170.270.10">
    <property type="entry name" value="SET domain"/>
    <property type="match status" value="1"/>
</dbReference>
<comment type="catalytic activity">
    <reaction evidence="10">
        <text>N(6),N(6)-dimethyl-L-lysyl(4)-[histone H3] + S-adenosyl-L-methionine = N(6),N(6),N(6)-trimethyl-L-lysyl(4)-[histone H3] + S-adenosyl-L-homocysteine + H(+)</text>
        <dbReference type="Rhea" id="RHEA:60272"/>
        <dbReference type="Rhea" id="RHEA-COMP:15537"/>
        <dbReference type="Rhea" id="RHEA-COMP:15540"/>
        <dbReference type="ChEBI" id="CHEBI:15378"/>
        <dbReference type="ChEBI" id="CHEBI:57856"/>
        <dbReference type="ChEBI" id="CHEBI:59789"/>
        <dbReference type="ChEBI" id="CHEBI:61961"/>
        <dbReference type="ChEBI" id="CHEBI:61976"/>
    </reaction>
</comment>
<comment type="catalytic activity">
    <reaction evidence="9">
        <text>N(6)-methyl-L-lysyl(4)-[histone H3] + S-adenosyl-L-methionine = N(6),N(6)-dimethyl-L-lysyl(4)-[histone H3] + S-adenosyl-L-homocysteine + H(+)</text>
        <dbReference type="Rhea" id="RHEA:60268"/>
        <dbReference type="Rhea" id="RHEA-COMP:15540"/>
        <dbReference type="Rhea" id="RHEA-COMP:15543"/>
        <dbReference type="ChEBI" id="CHEBI:15378"/>
        <dbReference type="ChEBI" id="CHEBI:57856"/>
        <dbReference type="ChEBI" id="CHEBI:59789"/>
        <dbReference type="ChEBI" id="CHEBI:61929"/>
        <dbReference type="ChEBI" id="CHEBI:61976"/>
    </reaction>
</comment>
<dbReference type="PROSITE" id="PS50868">
    <property type="entry name" value="POST_SET"/>
    <property type="match status" value="1"/>
</dbReference>
<evidence type="ECO:0000256" key="6">
    <source>
        <dbReference type="ARBA" id="ARBA00022853"/>
    </source>
</evidence>
<evidence type="ECO:0000256" key="7">
    <source>
        <dbReference type="ARBA" id="ARBA00023242"/>
    </source>
</evidence>
<gene>
    <name evidence="14" type="ORF">FGO68_gene10313</name>
</gene>
<dbReference type="InterPro" id="IPR001214">
    <property type="entry name" value="SET_dom"/>
</dbReference>
<dbReference type="Proteomes" id="UP000785679">
    <property type="component" value="Unassembled WGS sequence"/>
</dbReference>
<dbReference type="Pfam" id="PF00856">
    <property type="entry name" value="SET"/>
    <property type="match status" value="1"/>
</dbReference>
<feature type="domain" description="Post-SET" evidence="13">
    <location>
        <begin position="216"/>
        <end position="232"/>
    </location>
</feature>
<evidence type="ECO:0000313" key="15">
    <source>
        <dbReference type="Proteomes" id="UP000785679"/>
    </source>
</evidence>
<dbReference type="InterPro" id="IPR044570">
    <property type="entry name" value="Set1-like"/>
</dbReference>
<evidence type="ECO:0000256" key="10">
    <source>
        <dbReference type="ARBA" id="ARBA00049129"/>
    </source>
</evidence>
<protein>
    <recommendedName>
        <fullName evidence="2">[histone H3]-lysine(4) N-trimethyltransferase</fullName>
        <ecNumber evidence="2">2.1.1.354</ecNumber>
    </recommendedName>
</protein>
<evidence type="ECO:0000256" key="11">
    <source>
        <dbReference type="SAM" id="MobiDB-lite"/>
    </source>
</evidence>
<keyword evidence="6" id="KW-0156">Chromatin regulator</keyword>
<comment type="subcellular location">
    <subcellularLocation>
        <location evidence="1">Nucleus</location>
    </subcellularLocation>
</comment>
<dbReference type="GO" id="GO:0048188">
    <property type="term" value="C:Set1C/COMPASS complex"/>
    <property type="evidence" value="ECO:0007669"/>
    <property type="project" value="TreeGrafter"/>
</dbReference>
<dbReference type="InterPro" id="IPR003616">
    <property type="entry name" value="Post-SET_dom"/>
</dbReference>
<dbReference type="InterPro" id="IPR046341">
    <property type="entry name" value="SET_dom_sf"/>
</dbReference>
<dbReference type="SMART" id="SM00508">
    <property type="entry name" value="PostSET"/>
    <property type="match status" value="1"/>
</dbReference>
<keyword evidence="7" id="KW-0539">Nucleus</keyword>
<evidence type="ECO:0000256" key="2">
    <source>
        <dbReference type="ARBA" id="ARBA00012182"/>
    </source>
</evidence>
<evidence type="ECO:0000256" key="5">
    <source>
        <dbReference type="ARBA" id="ARBA00022691"/>
    </source>
</evidence>
<reference evidence="14" key="1">
    <citation type="submission" date="2019-06" db="EMBL/GenBank/DDBJ databases">
        <authorList>
            <person name="Zheng W."/>
        </authorList>
    </citation>
    <scope>NUCLEOTIDE SEQUENCE</scope>
    <source>
        <strain evidence="14">QDHG01</strain>
    </source>
</reference>
<feature type="domain" description="SET" evidence="12">
    <location>
        <begin position="93"/>
        <end position="210"/>
    </location>
</feature>
<dbReference type="EC" id="2.1.1.354" evidence="2"/>
<organism evidence="14 15">
    <name type="scientific">Halteria grandinella</name>
    <dbReference type="NCBI Taxonomy" id="5974"/>
    <lineage>
        <taxon>Eukaryota</taxon>
        <taxon>Sar</taxon>
        <taxon>Alveolata</taxon>
        <taxon>Ciliophora</taxon>
        <taxon>Intramacronucleata</taxon>
        <taxon>Spirotrichea</taxon>
        <taxon>Stichotrichia</taxon>
        <taxon>Sporadotrichida</taxon>
        <taxon>Halteriidae</taxon>
        <taxon>Halteria</taxon>
    </lineage>
</organism>
<keyword evidence="15" id="KW-1185">Reference proteome</keyword>
<evidence type="ECO:0000259" key="13">
    <source>
        <dbReference type="PROSITE" id="PS50868"/>
    </source>
</evidence>
<comment type="caution">
    <text evidence="14">The sequence shown here is derived from an EMBL/GenBank/DDBJ whole genome shotgun (WGS) entry which is preliminary data.</text>
</comment>
<dbReference type="EMBL" id="RRYP01020708">
    <property type="protein sequence ID" value="TNV72849.1"/>
    <property type="molecule type" value="Genomic_DNA"/>
</dbReference>
<feature type="compositionally biased region" description="Polar residues" evidence="11">
    <location>
        <begin position="24"/>
        <end position="43"/>
    </location>
</feature>
<keyword evidence="4" id="KW-0808">Transferase</keyword>
<dbReference type="PANTHER" id="PTHR45814">
    <property type="entry name" value="HISTONE-LYSINE N-METHYLTRANSFERASE SETD1"/>
    <property type="match status" value="1"/>
</dbReference>
<feature type="region of interest" description="Disordered" evidence="11">
    <location>
        <begin position="24"/>
        <end position="75"/>
    </location>
</feature>
<name>A0A8J8NDL9_HALGN</name>
<comment type="catalytic activity">
    <reaction evidence="8">
        <text>L-lysyl(4)-[histone H3] + 3 S-adenosyl-L-methionine = N(6),N(6),N(6)-trimethyl-L-lysyl(4)-[histone H3] + 3 S-adenosyl-L-homocysteine + 3 H(+)</text>
        <dbReference type="Rhea" id="RHEA:60260"/>
        <dbReference type="Rhea" id="RHEA-COMP:15537"/>
        <dbReference type="Rhea" id="RHEA-COMP:15547"/>
        <dbReference type="ChEBI" id="CHEBI:15378"/>
        <dbReference type="ChEBI" id="CHEBI:29969"/>
        <dbReference type="ChEBI" id="CHEBI:57856"/>
        <dbReference type="ChEBI" id="CHEBI:59789"/>
        <dbReference type="ChEBI" id="CHEBI:61961"/>
        <dbReference type="EC" id="2.1.1.354"/>
    </reaction>
</comment>
<dbReference type="AlphaFoldDB" id="A0A8J8NDL9"/>
<evidence type="ECO:0000313" key="14">
    <source>
        <dbReference type="EMBL" id="TNV72849.1"/>
    </source>
</evidence>
<accession>A0A8J8NDL9</accession>
<dbReference type="PANTHER" id="PTHR45814:SF2">
    <property type="entry name" value="HISTONE-LYSINE N-METHYLTRANSFERASE SETD1"/>
    <property type="match status" value="1"/>
</dbReference>
<sequence>MFYRAPPSTIFEEPNAIITTNANSSSALQKQKSTNQTPANQSALAKGVPKKIRQTDNGVTGAGGQPMQNETTVSKESDLPIAMKYRLSKTQPKRVEVGPSKIHRNGLFTHEDLGASDIVIEYVGERIRNKVADKREVVYEQKGIGDCYLFRLDKEYIIDATFNGNKARYLNHSCDANCSARIITVQAQKHIIICANRAIKSGEELTYNYNFDYEAEKIECFCGAVNCLGRLN</sequence>
<evidence type="ECO:0000259" key="12">
    <source>
        <dbReference type="PROSITE" id="PS50280"/>
    </source>
</evidence>
<evidence type="ECO:0000256" key="3">
    <source>
        <dbReference type="ARBA" id="ARBA00022603"/>
    </source>
</evidence>
<dbReference type="SMART" id="SM00317">
    <property type="entry name" value="SET"/>
    <property type="match status" value="1"/>
</dbReference>
<evidence type="ECO:0000256" key="9">
    <source>
        <dbReference type="ARBA" id="ARBA00047583"/>
    </source>
</evidence>
<evidence type="ECO:0000256" key="8">
    <source>
        <dbReference type="ARBA" id="ARBA00047571"/>
    </source>
</evidence>
<dbReference type="SUPFAM" id="SSF82199">
    <property type="entry name" value="SET domain"/>
    <property type="match status" value="1"/>
</dbReference>
<keyword evidence="3" id="KW-0489">Methyltransferase</keyword>
<dbReference type="PROSITE" id="PS50280">
    <property type="entry name" value="SET"/>
    <property type="match status" value="1"/>
</dbReference>
<dbReference type="CDD" id="cd10518">
    <property type="entry name" value="SET_SETD1-like"/>
    <property type="match status" value="1"/>
</dbReference>
<keyword evidence="5" id="KW-0949">S-adenosyl-L-methionine</keyword>
<evidence type="ECO:0000256" key="1">
    <source>
        <dbReference type="ARBA" id="ARBA00004123"/>
    </source>
</evidence>
<dbReference type="OrthoDB" id="308383at2759"/>
<proteinExistence type="predicted"/>